<reference evidence="5" key="1">
    <citation type="journal article" date="2013" name="Nature">
        <title>Draft genome of the wheat A-genome progenitor Triticum urartu.</title>
        <authorList>
            <person name="Ling H.Q."/>
            <person name="Zhao S."/>
            <person name="Liu D."/>
            <person name="Wang J."/>
            <person name="Sun H."/>
            <person name="Zhang C."/>
            <person name="Fan H."/>
            <person name="Li D."/>
            <person name="Dong L."/>
            <person name="Tao Y."/>
            <person name="Gao C."/>
            <person name="Wu H."/>
            <person name="Li Y."/>
            <person name="Cui Y."/>
            <person name="Guo X."/>
            <person name="Zheng S."/>
            <person name="Wang B."/>
            <person name="Yu K."/>
            <person name="Liang Q."/>
            <person name="Yang W."/>
            <person name="Lou X."/>
            <person name="Chen J."/>
            <person name="Feng M."/>
            <person name="Jian J."/>
            <person name="Zhang X."/>
            <person name="Luo G."/>
            <person name="Jiang Y."/>
            <person name="Liu J."/>
            <person name="Wang Z."/>
            <person name="Sha Y."/>
            <person name="Zhang B."/>
            <person name="Wu H."/>
            <person name="Tang D."/>
            <person name="Shen Q."/>
            <person name="Xue P."/>
            <person name="Zou S."/>
            <person name="Wang X."/>
            <person name="Liu X."/>
            <person name="Wang F."/>
            <person name="Yang Y."/>
            <person name="An X."/>
            <person name="Dong Z."/>
            <person name="Zhang K."/>
            <person name="Zhang X."/>
            <person name="Luo M.C."/>
            <person name="Dvorak J."/>
            <person name="Tong Y."/>
            <person name="Wang J."/>
            <person name="Yang H."/>
            <person name="Li Z."/>
            <person name="Wang D."/>
            <person name="Zhang A."/>
            <person name="Wang J."/>
        </authorList>
    </citation>
    <scope>NUCLEOTIDE SEQUENCE</scope>
    <source>
        <strain evidence="5">cv. G1812</strain>
    </source>
</reference>
<dbReference type="PROSITE" id="PS51277">
    <property type="entry name" value="BURP"/>
    <property type="match status" value="1"/>
</dbReference>
<dbReference type="Gramene" id="TuG1812G0500003767.01.T01">
    <property type="protein sequence ID" value="TuG1812G0500003767.01.T01"/>
    <property type="gene ID" value="TuG1812G0500003767.01"/>
</dbReference>
<dbReference type="InterPro" id="IPR044816">
    <property type="entry name" value="BURP"/>
</dbReference>
<dbReference type="Pfam" id="PF03181">
    <property type="entry name" value="BURP"/>
    <property type="match status" value="1"/>
</dbReference>
<gene>
    <name evidence="4" type="primary">LOC125556554</name>
</gene>
<dbReference type="OrthoDB" id="654134at2759"/>
<organism evidence="4 5">
    <name type="scientific">Triticum urartu</name>
    <name type="common">Red wild einkorn</name>
    <name type="synonym">Crithodium urartu</name>
    <dbReference type="NCBI Taxonomy" id="4572"/>
    <lineage>
        <taxon>Eukaryota</taxon>
        <taxon>Viridiplantae</taxon>
        <taxon>Streptophyta</taxon>
        <taxon>Embryophyta</taxon>
        <taxon>Tracheophyta</taxon>
        <taxon>Spermatophyta</taxon>
        <taxon>Magnoliopsida</taxon>
        <taxon>Liliopsida</taxon>
        <taxon>Poales</taxon>
        <taxon>Poaceae</taxon>
        <taxon>BOP clade</taxon>
        <taxon>Pooideae</taxon>
        <taxon>Triticodae</taxon>
        <taxon>Triticeae</taxon>
        <taxon>Triticinae</taxon>
        <taxon>Triticum</taxon>
    </lineage>
</organism>
<dbReference type="PANTHER" id="PTHR31236">
    <property type="entry name" value="BURP DOMAIN PROTEIN USPL1-LIKE"/>
    <property type="match status" value="1"/>
</dbReference>
<proteinExistence type="predicted"/>
<accession>A0A8R7UII4</accession>
<feature type="domain" description="BURP" evidence="3">
    <location>
        <begin position="440"/>
        <end position="661"/>
    </location>
</feature>
<dbReference type="AlphaFoldDB" id="A0A8R7UII4"/>
<dbReference type="InterPro" id="IPR004873">
    <property type="entry name" value="BURP_dom"/>
</dbReference>
<dbReference type="Proteomes" id="UP000015106">
    <property type="component" value="Chromosome 5"/>
</dbReference>
<protein>
    <recommendedName>
        <fullName evidence="3">BURP domain-containing protein</fullName>
    </recommendedName>
</protein>
<reference evidence="4" key="3">
    <citation type="submission" date="2022-06" db="UniProtKB">
        <authorList>
            <consortium name="EnsemblPlants"/>
        </authorList>
    </citation>
    <scope>IDENTIFICATION</scope>
</reference>
<dbReference type="PANTHER" id="PTHR31236:SF21">
    <property type="entry name" value="BURP DOMAIN-CONTAINING PROTEIN 11"/>
    <property type="match status" value="1"/>
</dbReference>
<evidence type="ECO:0000313" key="4">
    <source>
        <dbReference type="EnsemblPlants" id="TuG1812G0500003767.01.T01"/>
    </source>
</evidence>
<feature type="region of interest" description="Disordered" evidence="1">
    <location>
        <begin position="273"/>
        <end position="402"/>
    </location>
</feature>
<name>A0A8R7UII4_TRIUA</name>
<evidence type="ECO:0000256" key="2">
    <source>
        <dbReference type="SAM" id="SignalP"/>
    </source>
</evidence>
<evidence type="ECO:0000256" key="1">
    <source>
        <dbReference type="SAM" id="MobiDB-lite"/>
    </source>
</evidence>
<feature type="signal peptide" evidence="2">
    <location>
        <begin position="1"/>
        <end position="18"/>
    </location>
</feature>
<dbReference type="GeneID" id="125556554"/>
<dbReference type="EnsemblPlants" id="TuG1812G0500003767.01.T01">
    <property type="protein sequence ID" value="TuG1812G0500003767.01.T01"/>
    <property type="gene ID" value="TuG1812G0500003767.01"/>
</dbReference>
<reference evidence="4" key="2">
    <citation type="submission" date="2018-03" db="EMBL/GenBank/DDBJ databases">
        <title>The Triticum urartu genome reveals the dynamic nature of wheat genome evolution.</title>
        <authorList>
            <person name="Ling H."/>
            <person name="Ma B."/>
            <person name="Shi X."/>
            <person name="Liu H."/>
            <person name="Dong L."/>
            <person name="Sun H."/>
            <person name="Cao Y."/>
            <person name="Gao Q."/>
            <person name="Zheng S."/>
            <person name="Li Y."/>
            <person name="Yu Y."/>
            <person name="Du H."/>
            <person name="Qi M."/>
            <person name="Li Y."/>
            <person name="Yu H."/>
            <person name="Cui Y."/>
            <person name="Wang N."/>
            <person name="Chen C."/>
            <person name="Wu H."/>
            <person name="Zhao Y."/>
            <person name="Zhang J."/>
            <person name="Li Y."/>
            <person name="Zhou W."/>
            <person name="Zhang B."/>
            <person name="Hu W."/>
            <person name="Eijk M."/>
            <person name="Tang J."/>
            <person name="Witsenboer H."/>
            <person name="Zhao S."/>
            <person name="Li Z."/>
            <person name="Zhang A."/>
            <person name="Wang D."/>
            <person name="Liang C."/>
        </authorList>
    </citation>
    <scope>NUCLEOTIDE SEQUENCE [LARGE SCALE GENOMIC DNA]</scope>
    <source>
        <strain evidence="4">cv. G1812</strain>
    </source>
</reference>
<evidence type="ECO:0000259" key="3">
    <source>
        <dbReference type="PROSITE" id="PS51277"/>
    </source>
</evidence>
<keyword evidence="5" id="KW-1185">Reference proteome</keyword>
<feature type="chain" id="PRO_5035782392" description="BURP domain-containing protein" evidence="2">
    <location>
        <begin position="19"/>
        <end position="672"/>
    </location>
</feature>
<evidence type="ECO:0000313" key="5">
    <source>
        <dbReference type="Proteomes" id="UP000015106"/>
    </source>
</evidence>
<sequence length="672" mass="73638">MDLLLPLISLLLVAGGEGGWLGSFVDAATTAVPNLEEVSSAAYWEAVLPGTPMPPAIINLLLAQQNVHTSPDDIIINANNLKSGKGTRKIGSYYEKLKLEPAHEDKHVHISSQVEEEAGKIFATHRTNMGENIKEILVSYGLEGKTYLNKVLPNLKKIFATYKPRKQDNIKEISISYGSKGEKDETEVSRAYGLEGEKELKEISLSYGVEGEDVLKEISVSYGVEVRKSLKGAPVSYGKEQEGKLKEISMSYGLDEGKCDYNKFLNRDAEDPHKATMSYGSEHEEDPHKATMSYGSEIEEDPHKATVSYGSEHEDDPHKATMSYGSENEEDPHKATVSYGSEHEDDPHKATISYGSENEEDPHKATVSYGSEHEDDPHKATMSYGSEHEEDPYKATMSYGSGHEKDLKTFSTGHATHLKGEGSHHAHSHEHGNKKQADVFFFHDMLRPGSVITPTIPLTTSLPALLPHGIAKSIPFSKERLSDIMAIFAPASLAMAREIRWTLDTCDHPRTLPGQKAGCATSLESLAELAASLHGTHNVRAFSAANLPVDAEGTPALRGMYNVTAVRKLSDSPEIVTCHDLTYPYTVYYCHTANPTSAYTVTLESVDGAMAPAVMEALAVCHLDTSRWSPKNPFFELHNLKPGDVAVCHFLTKLSIIWVRGGEQGDTHAAAR</sequence>
<dbReference type="KEGG" id="tua:125556554"/>
<keyword evidence="2" id="KW-0732">Signal</keyword>
<dbReference type="RefSeq" id="XP_048575222.1">
    <property type="nucleotide sequence ID" value="XM_048719265.1"/>
</dbReference>
<dbReference type="SMART" id="SM01045">
    <property type="entry name" value="BURP"/>
    <property type="match status" value="1"/>
</dbReference>